<protein>
    <recommendedName>
        <fullName evidence="4">Integrase catalytic domain-containing protein</fullName>
    </recommendedName>
</protein>
<dbReference type="Gene3D" id="3.10.10.10">
    <property type="entry name" value="HIV Type 1 Reverse Transcriptase, subunit A, domain 1"/>
    <property type="match status" value="1"/>
</dbReference>
<feature type="compositionally biased region" description="Basic and acidic residues" evidence="3">
    <location>
        <begin position="149"/>
        <end position="161"/>
    </location>
</feature>
<reference evidence="5" key="1">
    <citation type="submission" date="2014-09" db="EMBL/GenBank/DDBJ databases">
        <title>Genome sequence of the luminous mushroom Mycena chlorophos for searching fungal bioluminescence genes.</title>
        <authorList>
            <person name="Tanaka Y."/>
            <person name="Kasuga D."/>
            <person name="Oba Y."/>
            <person name="Hase S."/>
            <person name="Sato K."/>
            <person name="Oba Y."/>
            <person name="Sakakibara Y."/>
        </authorList>
    </citation>
    <scope>NUCLEOTIDE SEQUENCE</scope>
</reference>
<organism evidence="5 6">
    <name type="scientific">Mycena chlorophos</name>
    <name type="common">Agaric fungus</name>
    <name type="synonym">Agaricus chlorophos</name>
    <dbReference type="NCBI Taxonomy" id="658473"/>
    <lineage>
        <taxon>Eukaryota</taxon>
        <taxon>Fungi</taxon>
        <taxon>Dikarya</taxon>
        <taxon>Basidiomycota</taxon>
        <taxon>Agaricomycotina</taxon>
        <taxon>Agaricomycetes</taxon>
        <taxon>Agaricomycetidae</taxon>
        <taxon>Agaricales</taxon>
        <taxon>Marasmiineae</taxon>
        <taxon>Mycenaceae</taxon>
        <taxon>Mycena</taxon>
    </lineage>
</organism>
<dbReference type="InterPro" id="IPR043128">
    <property type="entry name" value="Rev_trsase/Diguanyl_cyclase"/>
</dbReference>
<feature type="compositionally biased region" description="Acidic residues" evidence="3">
    <location>
        <begin position="1390"/>
        <end position="1400"/>
    </location>
</feature>
<dbReference type="InterPro" id="IPR050951">
    <property type="entry name" value="Retrovirus_Pol_polyprotein"/>
</dbReference>
<dbReference type="SUPFAM" id="SSF56672">
    <property type="entry name" value="DNA/RNA polymerases"/>
    <property type="match status" value="1"/>
</dbReference>
<feature type="region of interest" description="Disordered" evidence="3">
    <location>
        <begin position="749"/>
        <end position="779"/>
    </location>
</feature>
<dbReference type="InterPro" id="IPR001584">
    <property type="entry name" value="Integrase_cat-core"/>
</dbReference>
<feature type="region of interest" description="Disordered" evidence="3">
    <location>
        <begin position="1357"/>
        <end position="1419"/>
    </location>
</feature>
<sequence>MDSTDVRPSSPRRRLERPGPSGERKGAREAGAVVEYAVGFSLGFEDLTGLGQGEEMAVLVELGEGEKPMIRQVYRPPGGKMTPGKTLEAYLAASKAESQAFEKDQRAGALFESFQQGRVEDVGGVPHAVLANVVKERGGRGGHPTAIGEEGRQERAARTRHDDGAEGRRCACCQSIDFICPPEDRPDATATVSAFAGKKYKPVGLKVRPVYTELPDKYRIRREIKGDPLAEMPELSPNPPKYRERSTRYTRERMLDMERRHAGFLLRKELDLLHEFIYQHRDAFAWEDSERGSFRHDFFPPIEFPVIEHEAWVERSIPIPRGQLEEFCRTIKKKIEAGVYEPSNASYRSKFFGVVKKDGKSIRLVHALEPLNAVTIAHSGLPPATEELANHFAGRACGGCLDLYSGYDHRDIAEASRDFTTFQTPFGALRLVKLPMGWTNSVPIFHDDVTFILQDEIPHTTIPYIDDVPIRGPGTRYEDEEGKPEMIPENDGIRRFVWEHFGNLNRVVQRVRYCGGTFSGAKSILCAAEFHVVGHLCSFEGRRADEDRVGVIERWGPLKDVSDVRRFLGTVGVLRMFIKDYALLARPIQKLTRADVEFEWGEAQETAMAKLKEALVNAPCLKPLNYEWDSDIVMAVDTSWMAVGIQIYQCDPADPRKRYYAKFASIPLNRREAEFSQPKRELYGLKRALEAMQYWLLGCRRLVVETDAKYIQGMLNNPGMGPNATINRWIEQILMFQFKLKHVKGAAFPPDGLSRREAQPGDQEWPPDLDDFEPSEPPEKHAGWDYFAEQPLHFEEFKEDIDTRGGYLQTMAGVAQGVGDLEVELEKARAEENTVRTRVEAEYVSANVLMPSFLQTAPPEDKLMPTLDFRDEEGVREPYATEHRSVGARRQDERMPMVRRWLEDTLTRPAGMDNDELAYKRFVKIASRFFLSKDGKLYRRGRDSMHQLVVEPAHRMYMMRAAHDALGHRGAFATKSLLEVRFWWPDLEGDVRWYIKTCHLCQKRKLALIRAPPVVTATPAVFQKIHTDVMYMSEKSNGCNFIVDARCALTRYPEARGIREQNAKSIGMFLLEDVICRWGCPRWIVTDNGAPFLAAVKWLEAKYGIIGIRISPYNSQANGVIERGHWDIRQSMFKATGGDLRRWYWFLHQVLWADRVTTRRGMGCSPFFAVTGSHPILPLDVAEATWLAEYPDHLLTTDELVGLRAKALAKHATHVEEMRSRVMEEKRQSVAEYARKYQHVIRDYAFGPGDVVLIRNTVDEESLSARNRERWWGPVVVVRRTQGGAYIVCEFNGAVWQKKIGQFRVIPYEQRQKLTLGPRIEELLDVGKETLDALEREPEDELEYHGPDFQFEGLTLRRGTEVDEDDGTASPVGVSEGEDDNETQLGESAQLDEDDAELDEMNPGLRRSGRAPKPRRRQW</sequence>
<keyword evidence="1" id="KW-0694">RNA-binding</keyword>
<dbReference type="Proteomes" id="UP000815677">
    <property type="component" value="Unassembled WGS sequence"/>
</dbReference>
<keyword evidence="6" id="KW-1185">Reference proteome</keyword>
<dbReference type="Pfam" id="PF17919">
    <property type="entry name" value="RT_RNaseH_2"/>
    <property type="match status" value="1"/>
</dbReference>
<dbReference type="PANTHER" id="PTHR37984">
    <property type="entry name" value="PROTEIN CBG26694"/>
    <property type="match status" value="1"/>
</dbReference>
<feature type="domain" description="Integrase catalytic" evidence="4">
    <location>
        <begin position="1015"/>
        <end position="1183"/>
    </location>
</feature>
<evidence type="ECO:0000313" key="5">
    <source>
        <dbReference type="EMBL" id="GAT44250.1"/>
    </source>
</evidence>
<feature type="compositionally biased region" description="Basic residues" evidence="3">
    <location>
        <begin position="1407"/>
        <end position="1419"/>
    </location>
</feature>
<gene>
    <name evidence="5" type="ORF">MCHLO_01888</name>
</gene>
<evidence type="ECO:0000256" key="2">
    <source>
        <dbReference type="ARBA" id="ARBA00023268"/>
    </source>
</evidence>
<dbReference type="InterPro" id="IPR041577">
    <property type="entry name" value="RT_RNaseH_2"/>
</dbReference>
<dbReference type="InterPro" id="IPR036397">
    <property type="entry name" value="RNaseH_sf"/>
</dbReference>
<evidence type="ECO:0000256" key="1">
    <source>
        <dbReference type="ARBA" id="ARBA00022884"/>
    </source>
</evidence>
<dbReference type="Pfam" id="PF17921">
    <property type="entry name" value="Integrase_H2C2"/>
    <property type="match status" value="1"/>
</dbReference>
<accession>A0ABQ0L054</accession>
<evidence type="ECO:0000313" key="6">
    <source>
        <dbReference type="Proteomes" id="UP000815677"/>
    </source>
</evidence>
<feature type="region of interest" description="Disordered" evidence="3">
    <location>
        <begin position="137"/>
        <end position="161"/>
    </location>
</feature>
<feature type="region of interest" description="Disordered" evidence="3">
    <location>
        <begin position="1"/>
        <end position="28"/>
    </location>
</feature>
<evidence type="ECO:0000256" key="3">
    <source>
        <dbReference type="SAM" id="MobiDB-lite"/>
    </source>
</evidence>
<dbReference type="SUPFAM" id="SSF53098">
    <property type="entry name" value="Ribonuclease H-like"/>
    <property type="match status" value="1"/>
</dbReference>
<dbReference type="Gene3D" id="3.30.70.270">
    <property type="match status" value="2"/>
</dbReference>
<proteinExistence type="predicted"/>
<name>A0ABQ0L054_MYCCL</name>
<dbReference type="PANTHER" id="PTHR37984:SF5">
    <property type="entry name" value="PROTEIN NYNRIN-LIKE"/>
    <property type="match status" value="1"/>
</dbReference>
<dbReference type="PROSITE" id="PS50994">
    <property type="entry name" value="INTEGRASE"/>
    <property type="match status" value="1"/>
</dbReference>
<dbReference type="InterPro" id="IPR012337">
    <property type="entry name" value="RNaseH-like_sf"/>
</dbReference>
<dbReference type="CDD" id="cd01647">
    <property type="entry name" value="RT_LTR"/>
    <property type="match status" value="1"/>
</dbReference>
<dbReference type="EMBL" id="DF839593">
    <property type="protein sequence ID" value="GAT44250.1"/>
    <property type="molecule type" value="Genomic_DNA"/>
</dbReference>
<dbReference type="InterPro" id="IPR041588">
    <property type="entry name" value="Integrase_H2C2"/>
</dbReference>
<dbReference type="Gene3D" id="3.30.420.10">
    <property type="entry name" value="Ribonuclease H-like superfamily/Ribonuclease H"/>
    <property type="match status" value="1"/>
</dbReference>
<evidence type="ECO:0000259" key="4">
    <source>
        <dbReference type="PROSITE" id="PS50994"/>
    </source>
</evidence>
<dbReference type="Gene3D" id="1.10.340.70">
    <property type="match status" value="1"/>
</dbReference>
<feature type="compositionally biased region" description="Acidic residues" evidence="3">
    <location>
        <begin position="765"/>
        <end position="776"/>
    </location>
</feature>
<keyword evidence="2" id="KW-0511">Multifunctional enzyme</keyword>
<dbReference type="InterPro" id="IPR043502">
    <property type="entry name" value="DNA/RNA_pol_sf"/>
</dbReference>